<dbReference type="InterPro" id="IPR000086">
    <property type="entry name" value="NUDIX_hydrolase_dom"/>
</dbReference>
<keyword evidence="8" id="KW-1185">Reference proteome</keyword>
<dbReference type="NCBIfam" id="NF001937">
    <property type="entry name" value="PRK00714.1-4"/>
    <property type="match status" value="1"/>
</dbReference>
<dbReference type="PANTHER" id="PTHR43736:SF1">
    <property type="entry name" value="DIHYDRONEOPTERIN TRIPHOSPHATE DIPHOSPHATASE"/>
    <property type="match status" value="1"/>
</dbReference>
<name>A0A4P7BZ18_9GAMM</name>
<sequence>MIDRDGFRANVGLILCNEDARVLWARRAREEAWQFPQGGIKGNETAEEAVYRELAEEVGLGPEHVSIVGCTRGWLRYRLPSRYIRYGSKPLCIGQKQIWYLLRFVGEEQDVRLDVMDRPEFDYWRWVNYWYPLREIVYFKRKVYQRALNELAPLIFPGYRPPSAARSSYGKRRRSQRTRPCY</sequence>
<dbReference type="OrthoDB" id="9816040at2"/>
<dbReference type="PANTHER" id="PTHR43736">
    <property type="entry name" value="ADP-RIBOSE PYROPHOSPHATASE"/>
    <property type="match status" value="1"/>
</dbReference>
<accession>A0A4P7BZ18</accession>
<dbReference type="PROSITE" id="PS51462">
    <property type="entry name" value="NUDIX"/>
    <property type="match status" value="1"/>
</dbReference>
<comment type="cofactor">
    <cofactor evidence="1">
        <name>Mn(2+)</name>
        <dbReference type="ChEBI" id="CHEBI:29035"/>
    </cofactor>
</comment>
<comment type="function">
    <text evidence="4">Accelerates the degradation of transcripts by removing pyrophosphate from the 5'-end of triphosphorylated RNA, leading to a more labile monophosphorylated state that can stimulate subsequent ribonuclease cleavage.</text>
</comment>
<dbReference type="CDD" id="cd03671">
    <property type="entry name" value="NUDIX_Ap4A_hydrolase_plant_like"/>
    <property type="match status" value="1"/>
</dbReference>
<evidence type="ECO:0000256" key="5">
    <source>
        <dbReference type="SAM" id="MobiDB-lite"/>
    </source>
</evidence>
<evidence type="ECO:0000256" key="3">
    <source>
        <dbReference type="ARBA" id="ARBA00022801"/>
    </source>
</evidence>
<evidence type="ECO:0000313" key="7">
    <source>
        <dbReference type="EMBL" id="QBQ54434.1"/>
    </source>
</evidence>
<organism evidence="7 8">
    <name type="scientific">Nitrosococcus wardiae</name>
    <dbReference type="NCBI Taxonomy" id="1814290"/>
    <lineage>
        <taxon>Bacteria</taxon>
        <taxon>Pseudomonadati</taxon>
        <taxon>Pseudomonadota</taxon>
        <taxon>Gammaproteobacteria</taxon>
        <taxon>Chromatiales</taxon>
        <taxon>Chromatiaceae</taxon>
        <taxon>Nitrosococcus</taxon>
    </lineage>
</organism>
<dbReference type="AlphaFoldDB" id="A0A4P7BZ18"/>
<evidence type="ECO:0000256" key="1">
    <source>
        <dbReference type="ARBA" id="ARBA00001936"/>
    </source>
</evidence>
<feature type="region of interest" description="Disordered" evidence="5">
    <location>
        <begin position="163"/>
        <end position="182"/>
    </location>
</feature>
<reference evidence="7 8" key="1">
    <citation type="submission" date="2019-03" db="EMBL/GenBank/DDBJ databases">
        <title>The genome sequence of Nitrosococcus wardiae strain D1FHST reveals the archetypal metabolic capacity of ammonia-oxidizing Gammaproteobacteria.</title>
        <authorList>
            <person name="Wang L."/>
            <person name="Lim C.K."/>
            <person name="Hanson T.E."/>
            <person name="Dang H."/>
            <person name="Klotz M.G."/>
        </authorList>
    </citation>
    <scope>NUCLEOTIDE SEQUENCE [LARGE SCALE GENOMIC DNA]</scope>
    <source>
        <strain evidence="7 8">D1FHS</strain>
    </source>
</reference>
<comment type="cofactor">
    <cofactor evidence="2">
        <name>Mg(2+)</name>
        <dbReference type="ChEBI" id="CHEBI:18420"/>
    </cofactor>
</comment>
<proteinExistence type="inferred from homology"/>
<dbReference type="InterPro" id="IPR022927">
    <property type="entry name" value="RppH"/>
</dbReference>
<feature type="short sequence motif" description="Nudix box" evidence="4">
    <location>
        <begin position="38"/>
        <end position="59"/>
    </location>
</feature>
<dbReference type="KEGG" id="nwr:E3U44_07875"/>
<dbReference type="HAMAP" id="MF_00298">
    <property type="entry name" value="Nudix_RppH"/>
    <property type="match status" value="1"/>
</dbReference>
<comment type="cofactor">
    <cofactor evidence="4">
        <name>a divalent metal cation</name>
        <dbReference type="ChEBI" id="CHEBI:60240"/>
    </cofactor>
</comment>
<gene>
    <name evidence="4" type="primary">rppH</name>
    <name evidence="4" type="synonym">nudH</name>
    <name evidence="7" type="ORF">E3U44_07875</name>
</gene>
<evidence type="ECO:0000259" key="6">
    <source>
        <dbReference type="PROSITE" id="PS51462"/>
    </source>
</evidence>
<dbReference type="InterPro" id="IPR015797">
    <property type="entry name" value="NUDIX_hydrolase-like_dom_sf"/>
</dbReference>
<feature type="domain" description="Nudix hydrolase" evidence="6">
    <location>
        <begin position="6"/>
        <end position="149"/>
    </location>
</feature>
<dbReference type="InterPro" id="IPR020476">
    <property type="entry name" value="Nudix_hydrolase"/>
</dbReference>
<dbReference type="PRINTS" id="PR00502">
    <property type="entry name" value="NUDIXFAMILY"/>
</dbReference>
<dbReference type="EC" id="3.6.1.-" evidence="4"/>
<dbReference type="PROSITE" id="PS00893">
    <property type="entry name" value="NUDIX_BOX"/>
    <property type="match status" value="1"/>
</dbReference>
<dbReference type="RefSeq" id="WP_134357634.1">
    <property type="nucleotide sequence ID" value="NZ_CP038033.1"/>
</dbReference>
<dbReference type="SUPFAM" id="SSF55811">
    <property type="entry name" value="Nudix"/>
    <property type="match status" value="1"/>
</dbReference>
<comment type="similarity">
    <text evidence="4">Belongs to the Nudix hydrolase family. RppH subfamily.</text>
</comment>
<keyword evidence="3 4" id="KW-0378">Hydrolase</keyword>
<dbReference type="Pfam" id="PF00293">
    <property type="entry name" value="NUDIX"/>
    <property type="match status" value="1"/>
</dbReference>
<dbReference type="InterPro" id="IPR020084">
    <property type="entry name" value="NUDIX_hydrolase_CS"/>
</dbReference>
<dbReference type="Gene3D" id="3.90.79.10">
    <property type="entry name" value="Nucleoside Triphosphate Pyrophosphohydrolase"/>
    <property type="match status" value="1"/>
</dbReference>
<dbReference type="Proteomes" id="UP000294325">
    <property type="component" value="Chromosome"/>
</dbReference>
<dbReference type="GO" id="GO:0034353">
    <property type="term" value="F:mRNA 5'-diphosphatase activity"/>
    <property type="evidence" value="ECO:0007669"/>
    <property type="project" value="UniProtKB-ARBA"/>
</dbReference>
<feature type="compositionally biased region" description="Basic residues" evidence="5">
    <location>
        <begin position="169"/>
        <end position="182"/>
    </location>
</feature>
<evidence type="ECO:0000313" key="8">
    <source>
        <dbReference type="Proteomes" id="UP000294325"/>
    </source>
</evidence>
<dbReference type="EMBL" id="CP038033">
    <property type="protein sequence ID" value="QBQ54434.1"/>
    <property type="molecule type" value="Genomic_DNA"/>
</dbReference>
<dbReference type="NCBIfam" id="NF001938">
    <property type="entry name" value="PRK00714.1-5"/>
    <property type="match status" value="1"/>
</dbReference>
<protein>
    <recommendedName>
        <fullName evidence="4">RNA pyrophosphohydrolase</fullName>
        <ecNumber evidence="4">3.6.1.-</ecNumber>
    </recommendedName>
    <alternativeName>
        <fullName evidence="4">(Di)nucleoside polyphosphate hydrolase</fullName>
    </alternativeName>
</protein>
<evidence type="ECO:0000256" key="4">
    <source>
        <dbReference type="HAMAP-Rule" id="MF_00298"/>
    </source>
</evidence>
<dbReference type="FunFam" id="3.90.79.10:FF:000001">
    <property type="entry name" value="RNA pyrophosphohydrolase"/>
    <property type="match status" value="1"/>
</dbReference>
<evidence type="ECO:0000256" key="2">
    <source>
        <dbReference type="ARBA" id="ARBA00001946"/>
    </source>
</evidence>